<gene>
    <name evidence="1" type="ORF">E6O51_15610</name>
</gene>
<evidence type="ECO:0000313" key="1">
    <source>
        <dbReference type="EMBL" id="THF59418.1"/>
    </source>
</evidence>
<reference evidence="1 2" key="1">
    <citation type="submission" date="2019-04" db="EMBL/GenBank/DDBJ databases">
        <title>Azoarcus rhizosphaerae sp. nov. isolated from rhizosphere of Ficus religiosa.</title>
        <authorList>
            <person name="Lin S.-Y."/>
            <person name="Hameed A."/>
            <person name="Hsu Y.-H."/>
            <person name="Young C.-C."/>
        </authorList>
    </citation>
    <scope>NUCLEOTIDE SEQUENCE [LARGE SCALE GENOMIC DNA]</scope>
    <source>
        <strain evidence="1 2">CC-YHH848</strain>
    </source>
</reference>
<dbReference type="Pfam" id="PF13997">
    <property type="entry name" value="YqjK"/>
    <property type="match status" value="1"/>
</dbReference>
<protein>
    <recommendedName>
        <fullName evidence="3">YqjK-like protein</fullName>
    </recommendedName>
</protein>
<proteinExistence type="predicted"/>
<dbReference type="InterPro" id="IPR025612">
    <property type="entry name" value="YqjK"/>
</dbReference>
<evidence type="ECO:0000313" key="2">
    <source>
        <dbReference type="Proteomes" id="UP000307956"/>
    </source>
</evidence>
<dbReference type="Proteomes" id="UP000307956">
    <property type="component" value="Unassembled WGS sequence"/>
</dbReference>
<organism evidence="1 2">
    <name type="scientific">Pseudothauera rhizosphaerae</name>
    <dbReference type="NCBI Taxonomy" id="2565932"/>
    <lineage>
        <taxon>Bacteria</taxon>
        <taxon>Pseudomonadati</taxon>
        <taxon>Pseudomonadota</taxon>
        <taxon>Betaproteobacteria</taxon>
        <taxon>Rhodocyclales</taxon>
        <taxon>Zoogloeaceae</taxon>
        <taxon>Pseudothauera</taxon>
    </lineage>
</organism>
<keyword evidence="2" id="KW-1185">Reference proteome</keyword>
<sequence length="111" mass="12867">MNPRLVEFALRKQRLQIRAEGQREDMLHRLEGFESVLHVADGVRDNLRWAREHAPILSGAALLVVAWKPRLVLRLARRAWLGWVLYRRLARPAAPVAGVLGLLIDRLRPRR</sequence>
<dbReference type="AlphaFoldDB" id="A0A4S4AJ49"/>
<name>A0A4S4AJ49_9RHOO</name>
<accession>A0A4S4AJ49</accession>
<dbReference type="EMBL" id="SSOD01000013">
    <property type="protein sequence ID" value="THF59418.1"/>
    <property type="molecule type" value="Genomic_DNA"/>
</dbReference>
<comment type="caution">
    <text evidence="1">The sequence shown here is derived from an EMBL/GenBank/DDBJ whole genome shotgun (WGS) entry which is preliminary data.</text>
</comment>
<evidence type="ECO:0008006" key="3">
    <source>
        <dbReference type="Google" id="ProtNLM"/>
    </source>
</evidence>
<dbReference type="RefSeq" id="WP_136385933.1">
    <property type="nucleotide sequence ID" value="NZ_SSOD01000013.1"/>
</dbReference>
<dbReference type="OrthoDB" id="9181654at2"/>